<dbReference type="GO" id="GO:0006096">
    <property type="term" value="P:glycolytic process"/>
    <property type="evidence" value="ECO:0007669"/>
    <property type="project" value="UniProtKB-UniRule"/>
</dbReference>
<feature type="binding site" evidence="14">
    <location>
        <position position="37"/>
    </location>
    <ligand>
        <name>(2R)-3-phosphoglycerate</name>
        <dbReference type="ChEBI" id="CHEBI:58272"/>
    </ligand>
</feature>
<dbReference type="Proteomes" id="UP000229894">
    <property type="component" value="Unassembled WGS sequence"/>
</dbReference>
<dbReference type="GO" id="GO:0004618">
    <property type="term" value="F:phosphoglycerate kinase activity"/>
    <property type="evidence" value="ECO:0007669"/>
    <property type="project" value="UniProtKB-UniRule"/>
</dbReference>
<keyword evidence="7 13" id="KW-0963">Cytoplasm</keyword>
<feature type="binding site" evidence="13">
    <location>
        <position position="152"/>
    </location>
    <ligand>
        <name>substrate</name>
    </ligand>
</feature>
<dbReference type="Pfam" id="PF00162">
    <property type="entry name" value="PGK"/>
    <property type="match status" value="1"/>
</dbReference>
<feature type="binding site" evidence="13 15">
    <location>
        <begin position="346"/>
        <end position="349"/>
    </location>
    <ligand>
        <name>ATP</name>
        <dbReference type="ChEBI" id="CHEBI:30616"/>
    </ligand>
</feature>
<dbReference type="UniPathway" id="UPA00109">
    <property type="reaction ID" value="UER00185"/>
</dbReference>
<evidence type="ECO:0000256" key="13">
    <source>
        <dbReference type="HAMAP-Rule" id="MF_00145"/>
    </source>
</evidence>
<dbReference type="FunFam" id="3.40.50.1260:FF:000006">
    <property type="entry name" value="Phosphoglycerate kinase"/>
    <property type="match status" value="1"/>
</dbReference>
<evidence type="ECO:0000256" key="2">
    <source>
        <dbReference type="ARBA" id="ARBA00004838"/>
    </source>
</evidence>
<comment type="similarity">
    <text evidence="3 13 16">Belongs to the phosphoglycerate kinase family.</text>
</comment>
<dbReference type="Gene3D" id="3.40.50.1260">
    <property type="entry name" value="Phosphoglycerate kinase, N-terminal domain"/>
    <property type="match status" value="2"/>
</dbReference>
<keyword evidence="12 13" id="KW-0324">Glycolysis</keyword>
<evidence type="ECO:0000256" key="10">
    <source>
        <dbReference type="ARBA" id="ARBA00022777"/>
    </source>
</evidence>
<dbReference type="EMBL" id="PEUX01000006">
    <property type="protein sequence ID" value="PIV10470.1"/>
    <property type="molecule type" value="Genomic_DNA"/>
</dbReference>
<name>A0A2M7BV82_9BACT</name>
<dbReference type="PANTHER" id="PTHR11406:SF23">
    <property type="entry name" value="PHOSPHOGLYCERATE KINASE 1, CHLOROPLASTIC-RELATED"/>
    <property type="match status" value="1"/>
</dbReference>
<dbReference type="InterPro" id="IPR036043">
    <property type="entry name" value="Phosphoglycerate_kinase_sf"/>
</dbReference>
<feature type="binding site" evidence="14">
    <location>
        <position position="152"/>
    </location>
    <ligand>
        <name>(2R)-3-phosphoglycerate</name>
        <dbReference type="ChEBI" id="CHEBI:58272"/>
    </ligand>
</feature>
<reference evidence="18" key="1">
    <citation type="submission" date="2017-09" db="EMBL/GenBank/DDBJ databases">
        <title>Depth-based differentiation of microbial function through sediment-hosted aquifers and enrichment of novel symbionts in the deep terrestrial subsurface.</title>
        <authorList>
            <person name="Probst A.J."/>
            <person name="Ladd B."/>
            <person name="Jarett J.K."/>
            <person name="Geller-Mcgrath D.E."/>
            <person name="Sieber C.M.K."/>
            <person name="Emerson J.B."/>
            <person name="Anantharaman K."/>
            <person name="Thomas B.C."/>
            <person name="Malmstrom R."/>
            <person name="Stieglmeier M."/>
            <person name="Klingl A."/>
            <person name="Woyke T."/>
            <person name="Ryan C.M."/>
            <person name="Banfield J.F."/>
        </authorList>
    </citation>
    <scope>NUCLEOTIDE SEQUENCE [LARGE SCALE GENOMIC DNA]</scope>
</reference>
<protein>
    <recommendedName>
        <fullName evidence="6 13">Phosphoglycerate kinase</fullName>
        <ecNumber evidence="5 13">2.7.2.3</ecNumber>
    </recommendedName>
</protein>
<evidence type="ECO:0000256" key="3">
    <source>
        <dbReference type="ARBA" id="ARBA00008982"/>
    </source>
</evidence>
<evidence type="ECO:0000256" key="12">
    <source>
        <dbReference type="ARBA" id="ARBA00023152"/>
    </source>
</evidence>
<evidence type="ECO:0000256" key="6">
    <source>
        <dbReference type="ARBA" id="ARBA00016471"/>
    </source>
</evidence>
<dbReference type="PANTHER" id="PTHR11406">
    <property type="entry name" value="PHOSPHOGLYCERATE KINASE"/>
    <property type="match status" value="1"/>
</dbReference>
<sequence length="392" mass="42960">MKSLRDFNLENKRVLVRADFNVPVGDDGRVDEKEDWRLEATLPTINYLLKQKAKIILLAHLGRPGGQVIESLRLDPIARRLEEILNRSVVKLDDCLGSGVEGRVKNIKEGEIVLLENLRFYPGEENNDSDFAQKLARLGEIYVNDAFGTIHRSHASIISLPRYLPGCAGLLLEKEVKILSNVLNKPAHPLVVVIGGVKISTKIKVIKNFLKRADELVLGGALANTVISAKGFAIGQSIVEEEMVKEVKKLELTNTKLHIPVDVIASIDAHGRAPGRIAPVGYTKEKEMILDIGPDTRQLFKQVISQAEIVVWNGPMGLFEVDKFSLGTKTIAQAVAQTKGFSVVGGGDTINLLEELNLISQIDHVSTGGGAMLKFLAGEKLPGLEALKRAYF</sequence>
<evidence type="ECO:0000313" key="17">
    <source>
        <dbReference type="EMBL" id="PIV10470.1"/>
    </source>
</evidence>
<dbReference type="HAMAP" id="MF_00145">
    <property type="entry name" value="Phosphoglyc_kinase"/>
    <property type="match status" value="1"/>
</dbReference>
<dbReference type="GO" id="GO:0043531">
    <property type="term" value="F:ADP binding"/>
    <property type="evidence" value="ECO:0007669"/>
    <property type="project" value="TreeGrafter"/>
</dbReference>
<proteinExistence type="inferred from homology"/>
<keyword evidence="9 13" id="KW-0547">Nucleotide-binding</keyword>
<evidence type="ECO:0000256" key="16">
    <source>
        <dbReference type="RuleBase" id="RU000532"/>
    </source>
</evidence>
<keyword evidence="8 13" id="KW-0808">Transferase</keyword>
<comment type="subunit">
    <text evidence="4 13">Monomer.</text>
</comment>
<organism evidence="17 18">
    <name type="scientific">Candidatus Portnoybacteria bacterium CG03_land_8_20_14_0_80_41_10</name>
    <dbReference type="NCBI Taxonomy" id="1974808"/>
    <lineage>
        <taxon>Bacteria</taxon>
        <taxon>Candidatus Portnoyibacteriota</taxon>
    </lineage>
</organism>
<accession>A0A2M7BV82</accession>
<dbReference type="AlphaFoldDB" id="A0A2M7BV82"/>
<comment type="pathway">
    <text evidence="2 13">Carbohydrate degradation; glycolysis; pyruvate from D-glyceraldehyde 3-phosphate: step 2/5.</text>
</comment>
<feature type="binding site" evidence="13 15">
    <location>
        <position position="320"/>
    </location>
    <ligand>
        <name>ATP</name>
        <dbReference type="ChEBI" id="CHEBI:30616"/>
    </ligand>
</feature>
<keyword evidence="11 13" id="KW-0067">ATP-binding</keyword>
<dbReference type="InterPro" id="IPR015911">
    <property type="entry name" value="Phosphoglycerate_kinase_CS"/>
</dbReference>
<dbReference type="GO" id="GO:0006094">
    <property type="term" value="P:gluconeogenesis"/>
    <property type="evidence" value="ECO:0007669"/>
    <property type="project" value="TreeGrafter"/>
</dbReference>
<feature type="binding site" evidence="14">
    <location>
        <position position="119"/>
    </location>
    <ligand>
        <name>(2R)-3-phosphoglycerate</name>
        <dbReference type="ChEBI" id="CHEBI:58272"/>
    </ligand>
</feature>
<evidence type="ECO:0000256" key="14">
    <source>
        <dbReference type="PIRSR" id="PIRSR000724-1"/>
    </source>
</evidence>
<comment type="caution">
    <text evidence="17">The sequence shown here is derived from an EMBL/GenBank/DDBJ whole genome shotgun (WGS) entry which is preliminary data.</text>
</comment>
<dbReference type="InterPro" id="IPR015824">
    <property type="entry name" value="Phosphoglycerate_kinase_N"/>
</dbReference>
<gene>
    <name evidence="13 17" type="primary">pgk</name>
    <name evidence="17" type="ORF">COS49_00355</name>
</gene>
<evidence type="ECO:0000256" key="8">
    <source>
        <dbReference type="ARBA" id="ARBA00022679"/>
    </source>
</evidence>
<feature type="binding site" evidence="13">
    <location>
        <position position="119"/>
    </location>
    <ligand>
        <name>substrate</name>
    </ligand>
</feature>
<dbReference type="SUPFAM" id="SSF53748">
    <property type="entry name" value="Phosphoglycerate kinase"/>
    <property type="match status" value="1"/>
</dbReference>
<evidence type="ECO:0000256" key="11">
    <source>
        <dbReference type="ARBA" id="ARBA00022840"/>
    </source>
</evidence>
<keyword evidence="10 13" id="KW-0418">Kinase</keyword>
<dbReference type="PIRSF" id="PIRSF000724">
    <property type="entry name" value="Pgk"/>
    <property type="match status" value="1"/>
</dbReference>
<feature type="binding site" evidence="13 14">
    <location>
        <begin position="19"/>
        <end position="21"/>
    </location>
    <ligand>
        <name>substrate</name>
    </ligand>
</feature>
<dbReference type="FunFam" id="3.40.50.1260:FF:000031">
    <property type="entry name" value="Phosphoglycerate kinase 1"/>
    <property type="match status" value="1"/>
</dbReference>
<comment type="caution">
    <text evidence="13">Lacks conserved residue(s) required for the propagation of feature annotation.</text>
</comment>
<evidence type="ECO:0000256" key="9">
    <source>
        <dbReference type="ARBA" id="ARBA00022741"/>
    </source>
</evidence>
<evidence type="ECO:0000256" key="1">
    <source>
        <dbReference type="ARBA" id="ARBA00000642"/>
    </source>
</evidence>
<dbReference type="EC" id="2.7.2.3" evidence="5 13"/>
<feature type="binding site" evidence="13">
    <location>
        <position position="37"/>
    </location>
    <ligand>
        <name>substrate</name>
    </ligand>
</feature>
<dbReference type="InterPro" id="IPR001576">
    <property type="entry name" value="Phosphoglycerate_kinase"/>
</dbReference>
<dbReference type="GO" id="GO:0005524">
    <property type="term" value="F:ATP binding"/>
    <property type="evidence" value="ECO:0007669"/>
    <property type="project" value="UniProtKB-KW"/>
</dbReference>
<dbReference type="PRINTS" id="PR00477">
    <property type="entry name" value="PHGLYCKINASE"/>
</dbReference>
<evidence type="ECO:0000256" key="15">
    <source>
        <dbReference type="PIRSR" id="PIRSR000724-2"/>
    </source>
</evidence>
<evidence type="ECO:0000256" key="7">
    <source>
        <dbReference type="ARBA" id="ARBA00022490"/>
    </source>
</evidence>
<evidence type="ECO:0000256" key="4">
    <source>
        <dbReference type="ARBA" id="ARBA00011245"/>
    </source>
</evidence>
<evidence type="ECO:0000313" key="18">
    <source>
        <dbReference type="Proteomes" id="UP000229894"/>
    </source>
</evidence>
<dbReference type="PROSITE" id="PS00111">
    <property type="entry name" value="PGLYCERATE_KINASE"/>
    <property type="match status" value="1"/>
</dbReference>
<evidence type="ECO:0000256" key="5">
    <source>
        <dbReference type="ARBA" id="ARBA00013061"/>
    </source>
</evidence>
<feature type="binding site" evidence="13 15">
    <location>
        <position position="202"/>
    </location>
    <ligand>
        <name>ATP</name>
        <dbReference type="ChEBI" id="CHEBI:30616"/>
    </ligand>
</feature>
<feature type="binding site" evidence="13 14">
    <location>
        <begin position="60"/>
        <end position="63"/>
    </location>
    <ligand>
        <name>substrate</name>
    </ligand>
</feature>
<comment type="catalytic activity">
    <reaction evidence="1 13 16">
        <text>(2R)-3-phosphoglycerate + ATP = (2R)-3-phospho-glyceroyl phosphate + ADP</text>
        <dbReference type="Rhea" id="RHEA:14801"/>
        <dbReference type="ChEBI" id="CHEBI:30616"/>
        <dbReference type="ChEBI" id="CHEBI:57604"/>
        <dbReference type="ChEBI" id="CHEBI:58272"/>
        <dbReference type="ChEBI" id="CHEBI:456216"/>
        <dbReference type="EC" id="2.7.2.3"/>
    </reaction>
</comment>
<dbReference type="GO" id="GO:0005829">
    <property type="term" value="C:cytosol"/>
    <property type="evidence" value="ECO:0007669"/>
    <property type="project" value="TreeGrafter"/>
</dbReference>
<comment type="subcellular location">
    <subcellularLocation>
        <location evidence="13">Cytoplasm</location>
    </subcellularLocation>
</comment>